<protein>
    <submittedName>
        <fullName evidence="2">Uncharacterized protein</fullName>
    </submittedName>
</protein>
<keyword evidence="3" id="KW-1185">Reference proteome</keyword>
<feature type="transmembrane region" description="Helical" evidence="1">
    <location>
        <begin position="20"/>
        <end position="42"/>
    </location>
</feature>
<accession>A0ABD3C4Q8</accession>
<comment type="caution">
    <text evidence="2">The sequence shown here is derived from an EMBL/GenBank/DDBJ whole genome shotgun (WGS) entry which is preliminary data.</text>
</comment>
<evidence type="ECO:0000256" key="1">
    <source>
        <dbReference type="SAM" id="Phobius"/>
    </source>
</evidence>
<organism evidence="2 3">
    <name type="scientific">Castilleja foliolosa</name>
    <dbReference type="NCBI Taxonomy" id="1961234"/>
    <lineage>
        <taxon>Eukaryota</taxon>
        <taxon>Viridiplantae</taxon>
        <taxon>Streptophyta</taxon>
        <taxon>Embryophyta</taxon>
        <taxon>Tracheophyta</taxon>
        <taxon>Spermatophyta</taxon>
        <taxon>Magnoliopsida</taxon>
        <taxon>eudicotyledons</taxon>
        <taxon>Gunneridae</taxon>
        <taxon>Pentapetalae</taxon>
        <taxon>asterids</taxon>
        <taxon>lamiids</taxon>
        <taxon>Lamiales</taxon>
        <taxon>Orobanchaceae</taxon>
        <taxon>Pedicularideae</taxon>
        <taxon>Castillejinae</taxon>
        <taxon>Castilleja</taxon>
    </lineage>
</organism>
<keyword evidence="1" id="KW-0472">Membrane</keyword>
<reference evidence="3" key="1">
    <citation type="journal article" date="2024" name="IScience">
        <title>Strigolactones Initiate the Formation of Haustorium-like Structures in Castilleja.</title>
        <authorList>
            <person name="Buerger M."/>
            <person name="Peterson D."/>
            <person name="Chory J."/>
        </authorList>
    </citation>
    <scope>NUCLEOTIDE SEQUENCE [LARGE SCALE GENOMIC DNA]</scope>
</reference>
<proteinExistence type="predicted"/>
<dbReference type="AlphaFoldDB" id="A0ABD3C4Q8"/>
<evidence type="ECO:0000313" key="3">
    <source>
        <dbReference type="Proteomes" id="UP001632038"/>
    </source>
</evidence>
<name>A0ABD3C4Q8_9LAMI</name>
<dbReference type="Proteomes" id="UP001632038">
    <property type="component" value="Unassembled WGS sequence"/>
</dbReference>
<keyword evidence="1" id="KW-1133">Transmembrane helix</keyword>
<sequence>MPTVESGNLFVFLEQTILAHHTYFSAITGELMMIMISCFQMFSNGIFRQTIIIITRVVEH</sequence>
<evidence type="ECO:0000313" key="2">
    <source>
        <dbReference type="EMBL" id="KAL3624773.1"/>
    </source>
</evidence>
<gene>
    <name evidence="2" type="ORF">CASFOL_031441</name>
</gene>
<dbReference type="EMBL" id="JAVIJP010000053">
    <property type="protein sequence ID" value="KAL3624773.1"/>
    <property type="molecule type" value="Genomic_DNA"/>
</dbReference>
<keyword evidence="1" id="KW-0812">Transmembrane</keyword>